<dbReference type="SMART" id="SM00388">
    <property type="entry name" value="HisKA"/>
    <property type="match status" value="1"/>
</dbReference>
<dbReference type="GO" id="GO:0000155">
    <property type="term" value="F:phosphorelay sensor kinase activity"/>
    <property type="evidence" value="ECO:0007669"/>
    <property type="project" value="InterPro"/>
</dbReference>
<feature type="domain" description="PAC" evidence="8">
    <location>
        <begin position="101"/>
        <end position="154"/>
    </location>
</feature>
<dbReference type="InterPro" id="IPR035965">
    <property type="entry name" value="PAS-like_dom_sf"/>
</dbReference>
<evidence type="ECO:0000256" key="4">
    <source>
        <dbReference type="ARBA" id="ARBA00022679"/>
    </source>
</evidence>
<dbReference type="InterPro" id="IPR036097">
    <property type="entry name" value="HisK_dim/P_sf"/>
</dbReference>
<proteinExistence type="predicted"/>
<dbReference type="CDD" id="cd00082">
    <property type="entry name" value="HisKA"/>
    <property type="match status" value="1"/>
</dbReference>
<evidence type="ECO:0000259" key="8">
    <source>
        <dbReference type="PROSITE" id="PS50113"/>
    </source>
</evidence>
<dbReference type="NCBIfam" id="TIGR00229">
    <property type="entry name" value="sensory_box"/>
    <property type="match status" value="1"/>
</dbReference>
<comment type="caution">
    <text evidence="9">The sequence shown here is derived from an EMBL/GenBank/DDBJ whole genome shotgun (WGS) entry which is preliminary data.</text>
</comment>
<dbReference type="InterPro" id="IPR052162">
    <property type="entry name" value="Sensor_kinase/Photoreceptor"/>
</dbReference>
<keyword evidence="10" id="KW-1185">Reference proteome</keyword>
<evidence type="ECO:0000313" key="10">
    <source>
        <dbReference type="Proteomes" id="UP000271937"/>
    </source>
</evidence>
<dbReference type="InterPro" id="IPR005467">
    <property type="entry name" value="His_kinase_dom"/>
</dbReference>
<dbReference type="SUPFAM" id="SSF47384">
    <property type="entry name" value="Homodimeric domain of signal transducing histidine kinase"/>
    <property type="match status" value="1"/>
</dbReference>
<protein>
    <recommendedName>
        <fullName evidence="2">histidine kinase</fullName>
        <ecNumber evidence="2">2.7.13.3</ecNumber>
    </recommendedName>
</protein>
<feature type="domain" description="Histidine kinase" evidence="6">
    <location>
        <begin position="172"/>
        <end position="397"/>
    </location>
</feature>
<evidence type="ECO:0000313" key="9">
    <source>
        <dbReference type="EMBL" id="RRJ88133.1"/>
    </source>
</evidence>
<dbReference type="SMART" id="SM00091">
    <property type="entry name" value="PAS"/>
    <property type="match status" value="1"/>
</dbReference>
<name>A0A3P3W628_9FLAO</name>
<dbReference type="AlphaFoldDB" id="A0A3P3W628"/>
<evidence type="ECO:0000256" key="1">
    <source>
        <dbReference type="ARBA" id="ARBA00000085"/>
    </source>
</evidence>
<dbReference type="Pfam" id="PF08447">
    <property type="entry name" value="PAS_3"/>
    <property type="match status" value="1"/>
</dbReference>
<evidence type="ECO:0000256" key="3">
    <source>
        <dbReference type="ARBA" id="ARBA00022553"/>
    </source>
</evidence>
<dbReference type="InterPro" id="IPR000014">
    <property type="entry name" value="PAS"/>
</dbReference>
<gene>
    <name evidence="9" type="ORF">EG849_14785</name>
</gene>
<dbReference type="SMART" id="SM00387">
    <property type="entry name" value="HATPase_c"/>
    <property type="match status" value="1"/>
</dbReference>
<keyword evidence="3" id="KW-0597">Phosphoprotein</keyword>
<comment type="catalytic activity">
    <reaction evidence="1">
        <text>ATP + protein L-histidine = ADP + protein N-phospho-L-histidine.</text>
        <dbReference type="EC" id="2.7.13.3"/>
    </reaction>
</comment>
<dbReference type="Proteomes" id="UP000271937">
    <property type="component" value="Unassembled WGS sequence"/>
</dbReference>
<dbReference type="PANTHER" id="PTHR43304:SF1">
    <property type="entry name" value="PAC DOMAIN-CONTAINING PROTEIN"/>
    <property type="match status" value="1"/>
</dbReference>
<dbReference type="PROSITE" id="PS50112">
    <property type="entry name" value="PAS"/>
    <property type="match status" value="1"/>
</dbReference>
<dbReference type="SUPFAM" id="SSF55785">
    <property type="entry name" value="PYP-like sensor domain (PAS domain)"/>
    <property type="match status" value="1"/>
</dbReference>
<dbReference type="Gene3D" id="3.30.450.20">
    <property type="entry name" value="PAS domain"/>
    <property type="match status" value="1"/>
</dbReference>
<dbReference type="InterPro" id="IPR000700">
    <property type="entry name" value="PAS-assoc_C"/>
</dbReference>
<dbReference type="PRINTS" id="PR00344">
    <property type="entry name" value="BCTRLSENSOR"/>
</dbReference>
<keyword evidence="5" id="KW-0418">Kinase</keyword>
<dbReference type="InterPro" id="IPR004358">
    <property type="entry name" value="Sig_transdc_His_kin-like_C"/>
</dbReference>
<dbReference type="InterPro" id="IPR003594">
    <property type="entry name" value="HATPase_dom"/>
</dbReference>
<dbReference type="PROSITE" id="PS50113">
    <property type="entry name" value="PAC"/>
    <property type="match status" value="1"/>
</dbReference>
<evidence type="ECO:0000259" key="7">
    <source>
        <dbReference type="PROSITE" id="PS50112"/>
    </source>
</evidence>
<reference evidence="9 10" key="1">
    <citation type="submission" date="2018-11" db="EMBL/GenBank/DDBJ databases">
        <title>Flavobacterium sp. nov., YIM 102600 draft genome.</title>
        <authorList>
            <person name="Li G."/>
            <person name="Jiang Y."/>
        </authorList>
    </citation>
    <scope>NUCLEOTIDE SEQUENCE [LARGE SCALE GENOMIC DNA]</scope>
    <source>
        <strain evidence="9 10">YIM 102600</strain>
    </source>
</reference>
<dbReference type="InterPro" id="IPR003661">
    <property type="entry name" value="HisK_dim/P_dom"/>
</dbReference>
<evidence type="ECO:0000259" key="6">
    <source>
        <dbReference type="PROSITE" id="PS50109"/>
    </source>
</evidence>
<dbReference type="FunFam" id="3.30.565.10:FF:000006">
    <property type="entry name" value="Sensor histidine kinase WalK"/>
    <property type="match status" value="1"/>
</dbReference>
<evidence type="ECO:0000256" key="2">
    <source>
        <dbReference type="ARBA" id="ARBA00012438"/>
    </source>
</evidence>
<feature type="domain" description="PAS" evidence="7">
    <location>
        <begin position="24"/>
        <end position="98"/>
    </location>
</feature>
<dbReference type="Gene3D" id="1.10.287.130">
    <property type="match status" value="1"/>
</dbReference>
<organism evidence="9 10">
    <name type="scientific">Flavobacterium macacae</name>
    <dbReference type="NCBI Taxonomy" id="2488993"/>
    <lineage>
        <taxon>Bacteria</taxon>
        <taxon>Pseudomonadati</taxon>
        <taxon>Bacteroidota</taxon>
        <taxon>Flavobacteriia</taxon>
        <taxon>Flavobacteriales</taxon>
        <taxon>Flavobacteriaceae</taxon>
        <taxon>Flavobacterium</taxon>
    </lineage>
</organism>
<dbReference type="Pfam" id="PF00512">
    <property type="entry name" value="HisKA"/>
    <property type="match status" value="1"/>
</dbReference>
<dbReference type="PANTHER" id="PTHR43304">
    <property type="entry name" value="PHYTOCHROME-LIKE PROTEIN CPH1"/>
    <property type="match status" value="1"/>
</dbReference>
<keyword evidence="4" id="KW-0808">Transferase</keyword>
<dbReference type="Pfam" id="PF02518">
    <property type="entry name" value="HATPase_c"/>
    <property type="match status" value="1"/>
</dbReference>
<dbReference type="SUPFAM" id="SSF55874">
    <property type="entry name" value="ATPase domain of HSP90 chaperone/DNA topoisomerase II/histidine kinase"/>
    <property type="match status" value="1"/>
</dbReference>
<dbReference type="EMBL" id="RQVR01000027">
    <property type="protein sequence ID" value="RRJ88133.1"/>
    <property type="molecule type" value="Genomic_DNA"/>
</dbReference>
<dbReference type="InterPro" id="IPR013655">
    <property type="entry name" value="PAS_fold_3"/>
</dbReference>
<evidence type="ECO:0000256" key="5">
    <source>
        <dbReference type="ARBA" id="ARBA00022777"/>
    </source>
</evidence>
<accession>A0A3P3W628</accession>
<sequence>MNRQICEARESMKKKKQIKKLKKSKDFLEHILHAIPSLIYVYDFDKQRIIYNNKNIADITGLDQDLLNHAEIDLYKNLIHDEDRPLFDAHLEELKSGNDVAPVHYRIKNKNGDYSNLASKDLIYKRDKNGKPTQYVSVTTDVSDTKTAQKQLLSKNIELEEKNDELKYFASVASHDLKEPLRKINMFSKMILDRDAEQFSEKSKSNFNRITVSIERMEQLINDLLSYSELNTAAIYLEATDLNTVVDKVLADLKEAIEEANATFEISDLPVLEIIPSQFSQVFTNLFHNALKYAKKDEAPLIQVTAKMTKGENIAIPDAEPQQDYFQIDIKDNGIGFPSEVEDKVFDPFKRFHDREQYSGTGIGLAICKRILVRHNGFITAHSEVNQGATFSIFLPC</sequence>
<dbReference type="EC" id="2.7.13.3" evidence="2"/>
<dbReference type="PROSITE" id="PS50109">
    <property type="entry name" value="HIS_KIN"/>
    <property type="match status" value="1"/>
</dbReference>
<dbReference type="InterPro" id="IPR036890">
    <property type="entry name" value="HATPase_C_sf"/>
</dbReference>
<dbReference type="Gene3D" id="3.30.565.10">
    <property type="entry name" value="Histidine kinase-like ATPase, C-terminal domain"/>
    <property type="match status" value="1"/>
</dbReference>
<dbReference type="CDD" id="cd00130">
    <property type="entry name" value="PAS"/>
    <property type="match status" value="1"/>
</dbReference>